<evidence type="ECO:0000256" key="2">
    <source>
        <dbReference type="ARBA" id="ARBA00022670"/>
    </source>
</evidence>
<organism evidence="7 8">
    <name type="scientific">Bombilactobacillus mellis</name>
    <dbReference type="NCBI Taxonomy" id="1218508"/>
    <lineage>
        <taxon>Bacteria</taxon>
        <taxon>Bacillati</taxon>
        <taxon>Bacillota</taxon>
        <taxon>Bacilli</taxon>
        <taxon>Lactobacillales</taxon>
        <taxon>Lactobacillaceae</taxon>
        <taxon>Bombilactobacillus</taxon>
    </lineage>
</organism>
<evidence type="ECO:0000313" key="7">
    <source>
        <dbReference type="EMBL" id="KJY49170.1"/>
    </source>
</evidence>
<evidence type="ECO:0000256" key="4">
    <source>
        <dbReference type="ARBA" id="ARBA00022807"/>
    </source>
</evidence>
<evidence type="ECO:0000313" key="8">
    <source>
        <dbReference type="Proteomes" id="UP000033695"/>
    </source>
</evidence>
<dbReference type="InterPro" id="IPR036764">
    <property type="entry name" value="Peptidase_Prp_sf"/>
</dbReference>
<dbReference type="InterPro" id="IPR007422">
    <property type="entry name" value="Peptidase_Prp"/>
</dbReference>
<proteinExistence type="inferred from homology"/>
<protein>
    <recommendedName>
        <fullName evidence="6">Ribosomal processing cysteine protease Prp</fullName>
    </recommendedName>
</protein>
<name>A0A0F4KRY7_9LACO</name>
<dbReference type="GO" id="GO:0005840">
    <property type="term" value="C:ribosome"/>
    <property type="evidence" value="ECO:0007669"/>
    <property type="project" value="UniProtKB-KW"/>
</dbReference>
<keyword evidence="2" id="KW-0645">Protease</keyword>
<dbReference type="GO" id="GO:0006508">
    <property type="term" value="P:proteolysis"/>
    <property type="evidence" value="ECO:0007669"/>
    <property type="project" value="UniProtKB-KW"/>
</dbReference>
<dbReference type="SUPFAM" id="SSF118010">
    <property type="entry name" value="TM1457-like"/>
    <property type="match status" value="1"/>
</dbReference>
<keyword evidence="4" id="KW-0788">Thiol protease</keyword>
<dbReference type="PANTHER" id="PTHR39178">
    <property type="entry name" value="HYPOTHETICAL RIBOSOME-ASSOCIATED PROTEIN"/>
    <property type="match status" value="1"/>
</dbReference>
<evidence type="ECO:0000256" key="3">
    <source>
        <dbReference type="ARBA" id="ARBA00022801"/>
    </source>
</evidence>
<dbReference type="PATRIC" id="fig|1218508.4.peg.639"/>
<keyword evidence="7" id="KW-0687">Ribonucleoprotein</keyword>
<reference evidence="7 8" key="1">
    <citation type="submission" date="2014-12" db="EMBL/GenBank/DDBJ databases">
        <title>Comparative genomics of the lactic acid bacteria isolated from the honey bee gut.</title>
        <authorList>
            <person name="Ellegaard K.M."/>
            <person name="Tamarit D."/>
            <person name="Javelind E."/>
            <person name="Olofsson T."/>
            <person name="Andersson S.G."/>
            <person name="Vasquez A."/>
        </authorList>
    </citation>
    <scope>NUCLEOTIDE SEQUENCE [LARGE SCALE GENOMIC DNA]</scope>
    <source>
        <strain evidence="7 8">Hon2</strain>
    </source>
</reference>
<dbReference type="GO" id="GO:0008234">
    <property type="term" value="F:cysteine-type peptidase activity"/>
    <property type="evidence" value="ECO:0007669"/>
    <property type="project" value="UniProtKB-KW"/>
</dbReference>
<dbReference type="GO" id="GO:0042254">
    <property type="term" value="P:ribosome biogenesis"/>
    <property type="evidence" value="ECO:0007669"/>
    <property type="project" value="UniProtKB-KW"/>
</dbReference>
<keyword evidence="3" id="KW-0378">Hydrolase</keyword>
<gene>
    <name evidence="7" type="ORF">JG29_06240</name>
</gene>
<sequence length="114" mass="12267">MIKAVFKCNSEGHVQSFEFSGHALAGPYGQDIVCAAVSVLSIGTVNSLTEVANIQPQVQTDSAEGGYLCCRVNYAAITDHDQLIAVRTLMDSCYQISTSLAANYSDFIKIDLQN</sequence>
<keyword evidence="7" id="KW-0689">Ribosomal protein</keyword>
<dbReference type="HOGENOM" id="CLU_140910_2_2_9"/>
<dbReference type="OrthoDB" id="48998at2"/>
<dbReference type="Gene3D" id="3.30.70.1490">
    <property type="entry name" value="Cysteine protease Prp"/>
    <property type="match status" value="1"/>
</dbReference>
<accession>A0A0F4KRY7</accession>
<evidence type="ECO:0000256" key="6">
    <source>
        <dbReference type="ARBA" id="ARBA00044538"/>
    </source>
</evidence>
<comment type="caution">
    <text evidence="7">The sequence shown here is derived from an EMBL/GenBank/DDBJ whole genome shotgun (WGS) entry which is preliminary data.</text>
</comment>
<dbReference type="PANTHER" id="PTHR39178:SF1">
    <property type="entry name" value="RIBOSOMAL-PROCESSING CYSTEINE PROTEASE PRP"/>
    <property type="match status" value="1"/>
</dbReference>
<dbReference type="Proteomes" id="UP000033695">
    <property type="component" value="Unassembled WGS sequence"/>
</dbReference>
<dbReference type="CDD" id="cd16332">
    <property type="entry name" value="Prp-like"/>
    <property type="match status" value="1"/>
</dbReference>
<evidence type="ECO:0000256" key="1">
    <source>
        <dbReference type="ARBA" id="ARBA00022517"/>
    </source>
</evidence>
<keyword evidence="1" id="KW-0690">Ribosome biogenesis</keyword>
<keyword evidence="8" id="KW-1185">Reference proteome</keyword>
<dbReference type="EMBL" id="JXBZ01000005">
    <property type="protein sequence ID" value="KJY49170.1"/>
    <property type="molecule type" value="Genomic_DNA"/>
</dbReference>
<dbReference type="Pfam" id="PF04327">
    <property type="entry name" value="Peptidase_Prp"/>
    <property type="match status" value="1"/>
</dbReference>
<dbReference type="RefSeq" id="WP_045922474.1">
    <property type="nucleotide sequence ID" value="NZ_JAAEDY010000005.1"/>
</dbReference>
<dbReference type="AlphaFoldDB" id="A0A0F4KRY7"/>
<comment type="similarity">
    <text evidence="5">Belongs to the Prp family.</text>
</comment>
<dbReference type="STRING" id="1218508.JG29_06240"/>
<evidence type="ECO:0000256" key="5">
    <source>
        <dbReference type="ARBA" id="ARBA00044503"/>
    </source>
</evidence>